<evidence type="ECO:0000313" key="1">
    <source>
        <dbReference type="EMBL" id="XAF56166.1"/>
    </source>
</evidence>
<keyword evidence="1" id="KW-0614">Plasmid</keyword>
<evidence type="ECO:0000313" key="2">
    <source>
        <dbReference type="Proteomes" id="UP001445268"/>
    </source>
</evidence>
<dbReference type="EMBL" id="CP152382">
    <property type="protein sequence ID" value="XAF56166.1"/>
    <property type="molecule type" value="Genomic_DNA"/>
</dbReference>
<dbReference type="RefSeq" id="WP_342632714.1">
    <property type="nucleotide sequence ID" value="NZ_CP152382.1"/>
</dbReference>
<proteinExistence type="predicted"/>
<name>A0ABZ3E9J2_9GAMM</name>
<accession>A0ABZ3E9J2</accession>
<sequence length="90" mass="10342">MKMIKSFVLGHQRLNIQPARSIKETEIEDRATRILIDVKAHWDVEGEMEVEVIQLIRRELLNRVFTIGINVEPSPSGSSDRFDGPLPINF</sequence>
<keyword evidence="2" id="KW-1185">Reference proteome</keyword>
<geneLocation type="plasmid" evidence="1 2">
    <name>unnamed2</name>
</geneLocation>
<reference evidence="1 2" key="1">
    <citation type="submission" date="2024-04" db="EMBL/GenBank/DDBJ databases">
        <title>Marinobacter sp. SBY-1.</title>
        <authorList>
            <person name="Pan C."/>
        </authorList>
    </citation>
    <scope>NUCLEOTIDE SEQUENCE [LARGE SCALE GENOMIC DNA]</scope>
    <source>
        <strain evidence="1 2">SBY-1</strain>
        <plasmid evidence="1 2">unnamed2</plasmid>
    </source>
</reference>
<dbReference type="Proteomes" id="UP001445268">
    <property type="component" value="Plasmid unnamed2"/>
</dbReference>
<protein>
    <submittedName>
        <fullName evidence="1">Uncharacterized protein</fullName>
    </submittedName>
</protein>
<organism evidence="1 2">
    <name type="scientific">Marinobacter alkaliphilus</name>
    <dbReference type="NCBI Taxonomy" id="254719"/>
    <lineage>
        <taxon>Bacteria</taxon>
        <taxon>Pseudomonadati</taxon>
        <taxon>Pseudomonadota</taxon>
        <taxon>Gammaproteobacteria</taxon>
        <taxon>Pseudomonadales</taxon>
        <taxon>Marinobacteraceae</taxon>
        <taxon>Marinobacter</taxon>
    </lineage>
</organism>
<gene>
    <name evidence="1" type="ORF">AAGT77_20645</name>
</gene>